<dbReference type="InterPro" id="IPR033308">
    <property type="entry name" value="PGAP5/Cdc1/Ted1"/>
</dbReference>
<dbReference type="InterPro" id="IPR029052">
    <property type="entry name" value="Metallo-depent_PP-like"/>
</dbReference>
<keyword evidence="5" id="KW-0479">Metal-binding</keyword>
<dbReference type="PANTHER" id="PTHR13315">
    <property type="entry name" value="METALLO PHOSPHOESTERASE RELATED"/>
    <property type="match status" value="1"/>
</dbReference>
<sequence>MMTFCCQLPSRLWFFIKTRKLVRTIILILFLFFYCEFLHYYIVLLSCTWPTLQFATMDATQPEGSEAPIKAMFIADTHILGSKEGHWFDKLRREWQMERSFQASMFVHNPDVVFILGDLLDEGKWCSDSEFSYHVQRFQRMFRTPLNTKTHVVVGNHDIGFHYMMSEKTHDRFKKAFDAPPVRILQIKENIFVMLNSMAMEGDECSLCSEALNTLTDIKWQLKCAKGRAEKKQVADVCDNMETFRYSRPILIQHFPMYRASDSNCSTADAAPLDEKEHPFREKWDCLSQAATDQLFEWINPRLVISAHTHHGCFRVHNDGTPEWTVASFSWRNKKNPTFLMGVISSNNLAISQCYLPHEYTVISIYVTGVFLIIISLLIPAKYSNKSNKGMVLINKSN</sequence>
<feature type="domain" description="Calcineurin-like phosphoesterase" evidence="11">
    <location>
        <begin position="70"/>
        <end position="311"/>
    </location>
</feature>
<dbReference type="EMBL" id="JBJQND010000012">
    <property type="protein sequence ID" value="KAL3860777.1"/>
    <property type="molecule type" value="Genomic_DNA"/>
</dbReference>
<dbReference type="GO" id="GO:0016787">
    <property type="term" value="F:hydrolase activity"/>
    <property type="evidence" value="ECO:0007669"/>
    <property type="project" value="UniProtKB-KW"/>
</dbReference>
<dbReference type="SUPFAM" id="SSF56300">
    <property type="entry name" value="Metallo-dependent phosphatases"/>
    <property type="match status" value="1"/>
</dbReference>
<keyword evidence="7 10" id="KW-1133">Transmembrane helix</keyword>
<dbReference type="Proteomes" id="UP001634394">
    <property type="component" value="Unassembled WGS sequence"/>
</dbReference>
<comment type="cofactor">
    <cofactor evidence="1">
        <name>Mn(2+)</name>
        <dbReference type="ChEBI" id="CHEBI:29035"/>
    </cofactor>
</comment>
<dbReference type="InterPro" id="IPR004843">
    <property type="entry name" value="Calcineurin-like_PHP"/>
</dbReference>
<dbReference type="PANTHER" id="PTHR13315:SF0">
    <property type="entry name" value="METALLOPHOSPHOESTERASE 1"/>
    <property type="match status" value="1"/>
</dbReference>
<evidence type="ECO:0000256" key="2">
    <source>
        <dbReference type="ARBA" id="ARBA00004141"/>
    </source>
</evidence>
<keyword evidence="13" id="KW-1185">Reference proteome</keyword>
<dbReference type="GO" id="GO:0016020">
    <property type="term" value="C:membrane"/>
    <property type="evidence" value="ECO:0007669"/>
    <property type="project" value="UniProtKB-SubCell"/>
</dbReference>
<keyword evidence="6" id="KW-0378">Hydrolase</keyword>
<evidence type="ECO:0000256" key="4">
    <source>
        <dbReference type="ARBA" id="ARBA00022692"/>
    </source>
</evidence>
<protein>
    <recommendedName>
        <fullName evidence="11">Calcineurin-like phosphoesterase domain-containing protein</fullName>
    </recommendedName>
</protein>
<proteinExistence type="inferred from homology"/>
<accession>A0ABD3VGQ6</accession>
<evidence type="ECO:0000256" key="1">
    <source>
        <dbReference type="ARBA" id="ARBA00001936"/>
    </source>
</evidence>
<evidence type="ECO:0000313" key="13">
    <source>
        <dbReference type="Proteomes" id="UP001634394"/>
    </source>
</evidence>
<keyword evidence="4 10" id="KW-0812">Transmembrane</keyword>
<evidence type="ECO:0000313" key="12">
    <source>
        <dbReference type="EMBL" id="KAL3860777.1"/>
    </source>
</evidence>
<comment type="caution">
    <text evidence="12">The sequence shown here is derived from an EMBL/GenBank/DDBJ whole genome shotgun (WGS) entry which is preliminary data.</text>
</comment>
<keyword evidence="8 10" id="KW-0472">Membrane</keyword>
<evidence type="ECO:0000256" key="8">
    <source>
        <dbReference type="ARBA" id="ARBA00023136"/>
    </source>
</evidence>
<dbReference type="Gene3D" id="3.60.21.10">
    <property type="match status" value="1"/>
</dbReference>
<organism evidence="12 13">
    <name type="scientific">Sinanodonta woodiana</name>
    <name type="common">Chinese pond mussel</name>
    <name type="synonym">Anodonta woodiana</name>
    <dbReference type="NCBI Taxonomy" id="1069815"/>
    <lineage>
        <taxon>Eukaryota</taxon>
        <taxon>Metazoa</taxon>
        <taxon>Spiralia</taxon>
        <taxon>Lophotrochozoa</taxon>
        <taxon>Mollusca</taxon>
        <taxon>Bivalvia</taxon>
        <taxon>Autobranchia</taxon>
        <taxon>Heteroconchia</taxon>
        <taxon>Palaeoheterodonta</taxon>
        <taxon>Unionida</taxon>
        <taxon>Unionoidea</taxon>
        <taxon>Unionidae</taxon>
        <taxon>Unioninae</taxon>
        <taxon>Sinanodonta</taxon>
    </lineage>
</organism>
<evidence type="ECO:0000256" key="10">
    <source>
        <dbReference type="SAM" id="Phobius"/>
    </source>
</evidence>
<feature type="transmembrane region" description="Helical" evidence="10">
    <location>
        <begin position="360"/>
        <end position="381"/>
    </location>
</feature>
<evidence type="ECO:0000256" key="9">
    <source>
        <dbReference type="ARBA" id="ARBA00023211"/>
    </source>
</evidence>
<name>A0ABD3VGQ6_SINWO</name>
<feature type="transmembrane region" description="Helical" evidence="10">
    <location>
        <begin position="21"/>
        <end position="42"/>
    </location>
</feature>
<dbReference type="AlphaFoldDB" id="A0ABD3VGQ6"/>
<keyword evidence="9" id="KW-0464">Manganese</keyword>
<reference evidence="12 13" key="1">
    <citation type="submission" date="2024-11" db="EMBL/GenBank/DDBJ databases">
        <title>Chromosome-level genome assembly of the freshwater bivalve Anodonta woodiana.</title>
        <authorList>
            <person name="Chen X."/>
        </authorList>
    </citation>
    <scope>NUCLEOTIDE SEQUENCE [LARGE SCALE GENOMIC DNA]</scope>
    <source>
        <strain evidence="12">MN2024</strain>
        <tissue evidence="12">Gills</tissue>
    </source>
</reference>
<comment type="subcellular location">
    <subcellularLocation>
        <location evidence="2">Membrane</location>
        <topology evidence="2">Multi-pass membrane protein</topology>
    </subcellularLocation>
</comment>
<evidence type="ECO:0000256" key="3">
    <source>
        <dbReference type="ARBA" id="ARBA00008895"/>
    </source>
</evidence>
<evidence type="ECO:0000256" key="6">
    <source>
        <dbReference type="ARBA" id="ARBA00022801"/>
    </source>
</evidence>
<evidence type="ECO:0000259" key="11">
    <source>
        <dbReference type="Pfam" id="PF00149"/>
    </source>
</evidence>
<evidence type="ECO:0000256" key="5">
    <source>
        <dbReference type="ARBA" id="ARBA00022723"/>
    </source>
</evidence>
<gene>
    <name evidence="12" type="ORF">ACJMK2_010848</name>
</gene>
<dbReference type="Pfam" id="PF00149">
    <property type="entry name" value="Metallophos"/>
    <property type="match status" value="1"/>
</dbReference>
<dbReference type="GO" id="GO:0046872">
    <property type="term" value="F:metal ion binding"/>
    <property type="evidence" value="ECO:0007669"/>
    <property type="project" value="UniProtKB-KW"/>
</dbReference>
<evidence type="ECO:0000256" key="7">
    <source>
        <dbReference type="ARBA" id="ARBA00022989"/>
    </source>
</evidence>
<comment type="similarity">
    <text evidence="3">Belongs to the metallophosphoesterase superfamily. MPPE1 family.</text>
</comment>